<dbReference type="NCBIfam" id="TIGR03568">
    <property type="entry name" value="NeuC_NnaA"/>
    <property type="match status" value="1"/>
</dbReference>
<dbReference type="PANTHER" id="PTHR43174">
    <property type="entry name" value="UDP-N-ACETYLGLUCOSAMINE 2-EPIMERASE"/>
    <property type="match status" value="1"/>
</dbReference>
<dbReference type="EMBL" id="CP104013">
    <property type="protein sequence ID" value="UYP48053.1"/>
    <property type="molecule type" value="Genomic_DNA"/>
</dbReference>
<protein>
    <submittedName>
        <fullName evidence="2">UDP-N-acetylglucosamine 2-epimerase</fullName>
        <ecNumber evidence="2">5.1.3.14</ecNumber>
    </submittedName>
</protein>
<dbReference type="Gene3D" id="3.40.50.2000">
    <property type="entry name" value="Glycogen Phosphorylase B"/>
    <property type="match status" value="2"/>
</dbReference>
<sequence length="387" mass="43531">MVLSMKKKRIAFLTGTRADYGILKPIMQAIKNSEKFELELIVTGMHLSQEFGNSINNIIKDGFEVQHQFEMDTRSDDNISMAKSVGKGIIGAATVLKETFPDAVIVLGDRTEALAMSISAAYMNIPIIHFSGGDRTGGIDESVRHAITKFAHIHFPATKESANRIIKMGENPKRVFIVGEPSLDKILNLKYMTKEEFSQKFNINLNKPLIVVIQHANTIESKDARNQIIKTLNVIKKLREQTIIIYPNSDSGGREIIKQIKLCSNLDFIQVYKNLSHEDYLNLLKYASVLIGNSSSGITEAPSFKLPVVNIGTRQQNRERGINVIDVDYSEKQILEGTNKALYDKDFQLKLNKCINPYGNGKTSEKVLEILTNFDFSKNILQKINTY</sequence>
<keyword evidence="3" id="KW-1185">Reference proteome</keyword>
<organism evidence="2 3">
    <name type="scientific">Candidatus Lokiarchaeum ossiferum</name>
    <dbReference type="NCBI Taxonomy" id="2951803"/>
    <lineage>
        <taxon>Archaea</taxon>
        <taxon>Promethearchaeati</taxon>
        <taxon>Promethearchaeota</taxon>
        <taxon>Promethearchaeia</taxon>
        <taxon>Promethearchaeales</taxon>
        <taxon>Promethearchaeaceae</taxon>
        <taxon>Candidatus Lokiarchaeum</taxon>
    </lineage>
</organism>
<gene>
    <name evidence="2" type="ORF">NEF87_004338</name>
</gene>
<dbReference type="GO" id="GO:0008761">
    <property type="term" value="F:UDP-N-acetylglucosamine 2-epimerase activity"/>
    <property type="evidence" value="ECO:0007669"/>
    <property type="project" value="UniProtKB-EC"/>
</dbReference>
<keyword evidence="2" id="KW-0413">Isomerase</keyword>
<dbReference type="Proteomes" id="UP001208689">
    <property type="component" value="Chromosome"/>
</dbReference>
<feature type="domain" description="UDP-N-acetylglucosamine 2-epimerase" evidence="1">
    <location>
        <begin position="28"/>
        <end position="371"/>
    </location>
</feature>
<dbReference type="InterPro" id="IPR003331">
    <property type="entry name" value="UDP_GlcNAc_Epimerase_2_dom"/>
</dbReference>
<evidence type="ECO:0000313" key="2">
    <source>
        <dbReference type="EMBL" id="UYP48053.1"/>
    </source>
</evidence>
<evidence type="ECO:0000259" key="1">
    <source>
        <dbReference type="Pfam" id="PF02350"/>
    </source>
</evidence>
<dbReference type="PANTHER" id="PTHR43174:SF3">
    <property type="entry name" value="UDP-N-ACETYLGLUCOSAMINE 2-EPIMERASE"/>
    <property type="match status" value="1"/>
</dbReference>
<name>A0ABY6HX03_9ARCH</name>
<proteinExistence type="predicted"/>
<dbReference type="InterPro" id="IPR029767">
    <property type="entry name" value="WecB-like"/>
</dbReference>
<dbReference type="EC" id="5.1.3.14" evidence="2"/>
<reference evidence="2" key="1">
    <citation type="submission" date="2022-09" db="EMBL/GenBank/DDBJ databases">
        <title>Actin cytoskeleton and complex cell architecture in an #Asgard archaeon.</title>
        <authorList>
            <person name="Ponce Toledo R.I."/>
            <person name="Schleper C."/>
            <person name="Rodrigues Oliveira T."/>
            <person name="Wollweber F."/>
            <person name="Xu J."/>
            <person name="Rittmann S."/>
            <person name="Klingl A."/>
            <person name="Pilhofer M."/>
        </authorList>
    </citation>
    <scope>NUCLEOTIDE SEQUENCE</scope>
    <source>
        <strain evidence="2">B-35</strain>
    </source>
</reference>
<evidence type="ECO:0000313" key="3">
    <source>
        <dbReference type="Proteomes" id="UP001208689"/>
    </source>
</evidence>
<dbReference type="SUPFAM" id="SSF53756">
    <property type="entry name" value="UDP-Glycosyltransferase/glycogen phosphorylase"/>
    <property type="match status" value="1"/>
</dbReference>
<dbReference type="CDD" id="cd03786">
    <property type="entry name" value="GTB_UDP-GlcNAc_2-Epimerase"/>
    <property type="match status" value="1"/>
</dbReference>
<accession>A0ABY6HX03</accession>
<dbReference type="Pfam" id="PF02350">
    <property type="entry name" value="Epimerase_2"/>
    <property type="match status" value="1"/>
</dbReference>
<dbReference type="InterPro" id="IPR020004">
    <property type="entry name" value="UDP-GlcNAc_Epase"/>
</dbReference>